<protein>
    <recommendedName>
        <fullName evidence="3">Zn(2)-C6 fungal-type domain-containing protein</fullName>
    </recommendedName>
</protein>
<dbReference type="CDD" id="cd00067">
    <property type="entry name" value="GAL4"/>
    <property type="match status" value="1"/>
</dbReference>
<dbReference type="Proteomes" id="UP001345827">
    <property type="component" value="Unassembled WGS sequence"/>
</dbReference>
<dbReference type="GO" id="GO:0000981">
    <property type="term" value="F:DNA-binding transcription factor activity, RNA polymerase II-specific"/>
    <property type="evidence" value="ECO:0007669"/>
    <property type="project" value="InterPro"/>
</dbReference>
<dbReference type="GO" id="GO:0003677">
    <property type="term" value="F:DNA binding"/>
    <property type="evidence" value="ECO:0007669"/>
    <property type="project" value="InterPro"/>
</dbReference>
<dbReference type="PANTHER" id="PTHR47425">
    <property type="entry name" value="FARB-RELATED"/>
    <property type="match status" value="1"/>
</dbReference>
<evidence type="ECO:0000313" key="4">
    <source>
        <dbReference type="EMBL" id="KAK5535179.1"/>
    </source>
</evidence>
<dbReference type="Gene3D" id="4.10.240.10">
    <property type="entry name" value="Zn(2)-C6 fungal-type DNA-binding domain"/>
    <property type="match status" value="1"/>
</dbReference>
<reference evidence="4 5" key="1">
    <citation type="submission" date="2023-06" db="EMBL/GenBank/DDBJ databases">
        <title>Black Yeasts Isolated from many extreme environments.</title>
        <authorList>
            <person name="Coleine C."/>
            <person name="Stajich J.E."/>
            <person name="Selbmann L."/>
        </authorList>
    </citation>
    <scope>NUCLEOTIDE SEQUENCE [LARGE SCALE GENOMIC DNA]</scope>
    <source>
        <strain evidence="4 5">CCFEE 5887</strain>
    </source>
</reference>
<dbReference type="PROSITE" id="PS50048">
    <property type="entry name" value="ZN2_CY6_FUNGAL_2"/>
    <property type="match status" value="1"/>
</dbReference>
<dbReference type="InterPro" id="IPR036864">
    <property type="entry name" value="Zn2-C6_fun-type_DNA-bd_sf"/>
</dbReference>
<dbReference type="PANTHER" id="PTHR47425:SF3">
    <property type="entry name" value="ZN(II)2CYS6 TRANSCRIPTION FACTOR (EUROFUNG)"/>
    <property type="match status" value="1"/>
</dbReference>
<dbReference type="AlphaFoldDB" id="A0AAV9Q6U1"/>
<dbReference type="SUPFAM" id="SSF57701">
    <property type="entry name" value="Zn2/Cys6 DNA-binding domain"/>
    <property type="match status" value="1"/>
</dbReference>
<dbReference type="Pfam" id="PF04082">
    <property type="entry name" value="Fungal_trans"/>
    <property type="match status" value="1"/>
</dbReference>
<evidence type="ECO:0000313" key="5">
    <source>
        <dbReference type="Proteomes" id="UP001345827"/>
    </source>
</evidence>
<evidence type="ECO:0000259" key="3">
    <source>
        <dbReference type="PROSITE" id="PS50048"/>
    </source>
</evidence>
<dbReference type="GO" id="GO:0008270">
    <property type="term" value="F:zinc ion binding"/>
    <property type="evidence" value="ECO:0007669"/>
    <property type="project" value="InterPro"/>
</dbReference>
<name>A0AAV9Q6U1_9PEZI</name>
<keyword evidence="2" id="KW-0539">Nucleus</keyword>
<keyword evidence="1" id="KW-0479">Metal-binding</keyword>
<feature type="domain" description="Zn(2)-C6 fungal-type" evidence="3">
    <location>
        <begin position="9"/>
        <end position="41"/>
    </location>
</feature>
<dbReference type="GO" id="GO:0006351">
    <property type="term" value="P:DNA-templated transcription"/>
    <property type="evidence" value="ECO:0007669"/>
    <property type="project" value="InterPro"/>
</dbReference>
<proteinExistence type="predicted"/>
<keyword evidence="5" id="KW-1185">Reference proteome</keyword>
<dbReference type="EMBL" id="JAXLQG010000010">
    <property type="protein sequence ID" value="KAK5535179.1"/>
    <property type="molecule type" value="Genomic_DNA"/>
</dbReference>
<dbReference type="InterPro" id="IPR052761">
    <property type="entry name" value="Fungal_Detox/Toxin_TFs"/>
</dbReference>
<organism evidence="4 5">
    <name type="scientific">Vermiconidia calcicola</name>
    <dbReference type="NCBI Taxonomy" id="1690605"/>
    <lineage>
        <taxon>Eukaryota</taxon>
        <taxon>Fungi</taxon>
        <taxon>Dikarya</taxon>
        <taxon>Ascomycota</taxon>
        <taxon>Pezizomycotina</taxon>
        <taxon>Dothideomycetes</taxon>
        <taxon>Dothideomycetidae</taxon>
        <taxon>Mycosphaerellales</taxon>
        <taxon>Extremaceae</taxon>
        <taxon>Vermiconidia</taxon>
    </lineage>
</organism>
<sequence>MIRRRAPKACIPCRNKKVKCDVFTSGTPCGNCTRAKTECTVNHARKRKGSARGDEVMNPPTGIHLFEVLDRDADPHGTAALQVGEARFDGSLSAASQSSDLALTSHLPLLPVDSHRNVSSQTQKPLGATNSATVDITFHTPAADLTPPPSVTFTRSEFPAFIKPLRPTLDAESLAFLEHKQAFSLPRAAVQREFMRSYIHYVHPFLPLLDLEDILLPLNDTPGSTQISVVLYQAVMFAAASFVSMEFLQKEGFSSQLDAHNCLFQRVKASHSVAPQNQYVLISILKLLVDFDVENDLLTLIKVLVLMTYWYHKPDDPKGRIYWMRNALSFAYEIGLDRDSELIGLDAKQQRSRRRLWWCCYARDKLISFSERRASGIRENENHLAVLTPDDFEPQLFSRVLRGYSAPGIITRPDILIELSIEHMKLCVLLGRVLDTQYLASGHRRTTTGETMMMLLPRNSETFMSDFMVRDQELSEWGEGICSRLNGVIDVEPERNCRLVSLHSAVLEMLYHTALSMLHRPLMALKHPTGSAAQALHDSSRQKLRDGARRITEIAKYLGDNSLLKHIPPIGVTALLAAAVQHVKDTVSRDTESHDAAVESFRQTMHALLQLREIYASAGHAISFIESVRERTTNNGANESNTEQKKILYPHGRMNYSTQGHQARGTTDSHADIASGTIEPLDGGFGLTLLSPSAESAYAPIFAGLGTPGAGPLDFETVSDMNSLSEILLSESFGVSDFDGIDWTSIFQGPDSMRF</sequence>
<dbReference type="InterPro" id="IPR001138">
    <property type="entry name" value="Zn2Cys6_DnaBD"/>
</dbReference>
<comment type="caution">
    <text evidence="4">The sequence shown here is derived from an EMBL/GenBank/DDBJ whole genome shotgun (WGS) entry which is preliminary data.</text>
</comment>
<evidence type="ECO:0000256" key="1">
    <source>
        <dbReference type="ARBA" id="ARBA00022723"/>
    </source>
</evidence>
<gene>
    <name evidence="4" type="ORF">LTR25_006187</name>
</gene>
<dbReference type="SMART" id="SM00066">
    <property type="entry name" value="GAL4"/>
    <property type="match status" value="1"/>
</dbReference>
<dbReference type="SMART" id="SM00906">
    <property type="entry name" value="Fungal_trans"/>
    <property type="match status" value="1"/>
</dbReference>
<dbReference type="PROSITE" id="PS00463">
    <property type="entry name" value="ZN2_CY6_FUNGAL_1"/>
    <property type="match status" value="1"/>
</dbReference>
<accession>A0AAV9Q6U1</accession>
<dbReference type="CDD" id="cd12148">
    <property type="entry name" value="fungal_TF_MHR"/>
    <property type="match status" value="1"/>
</dbReference>
<dbReference type="Pfam" id="PF00172">
    <property type="entry name" value="Zn_clus"/>
    <property type="match status" value="1"/>
</dbReference>
<dbReference type="InterPro" id="IPR007219">
    <property type="entry name" value="XnlR_reg_dom"/>
</dbReference>
<evidence type="ECO:0000256" key="2">
    <source>
        <dbReference type="ARBA" id="ARBA00023242"/>
    </source>
</evidence>